<keyword evidence="4" id="KW-0862">Zinc</keyword>
<evidence type="ECO:0000256" key="6">
    <source>
        <dbReference type="PROSITE-ProRule" id="PRU00042"/>
    </source>
</evidence>
<dbReference type="OrthoDB" id="772256at2759"/>
<dbReference type="PROSITE" id="PS00028">
    <property type="entry name" value="ZINC_FINGER_C2H2_1"/>
    <property type="match status" value="1"/>
</dbReference>
<feature type="domain" description="C2H2-type" evidence="8">
    <location>
        <begin position="29"/>
        <end position="56"/>
    </location>
</feature>
<reference evidence="9" key="1">
    <citation type="submission" date="2021-03" db="EMBL/GenBank/DDBJ databases">
        <authorList>
            <person name="Li Z."/>
            <person name="Yang C."/>
        </authorList>
    </citation>
    <scope>NUCLEOTIDE SEQUENCE</scope>
    <source>
        <strain evidence="9">Dzin_1.0</strain>
        <tissue evidence="9">Leaf</tissue>
    </source>
</reference>
<proteinExistence type="predicted"/>
<comment type="caution">
    <text evidence="9">The sequence shown here is derived from an EMBL/GenBank/DDBJ whole genome shotgun (WGS) entry which is preliminary data.</text>
</comment>
<dbReference type="Proteomes" id="UP001085076">
    <property type="component" value="Miscellaneous, Linkage group lg09"/>
</dbReference>
<keyword evidence="10" id="KW-1185">Reference proteome</keyword>
<accession>A0A9D5BZ18</accession>
<dbReference type="AlphaFoldDB" id="A0A9D5BZ18"/>
<evidence type="ECO:0000256" key="1">
    <source>
        <dbReference type="ARBA" id="ARBA00004123"/>
    </source>
</evidence>
<dbReference type="InterPro" id="IPR044246">
    <property type="entry name" value="ZFP3-like"/>
</dbReference>
<gene>
    <name evidence="9" type="ORF">J5N97_028759</name>
</gene>
<organism evidence="9 10">
    <name type="scientific">Dioscorea zingiberensis</name>
    <dbReference type="NCBI Taxonomy" id="325984"/>
    <lineage>
        <taxon>Eukaryota</taxon>
        <taxon>Viridiplantae</taxon>
        <taxon>Streptophyta</taxon>
        <taxon>Embryophyta</taxon>
        <taxon>Tracheophyta</taxon>
        <taxon>Spermatophyta</taxon>
        <taxon>Magnoliopsida</taxon>
        <taxon>Liliopsida</taxon>
        <taxon>Dioscoreales</taxon>
        <taxon>Dioscoreaceae</taxon>
        <taxon>Dioscorea</taxon>
    </lineage>
</organism>
<dbReference type="PANTHER" id="PTHR47287:SF9">
    <property type="entry name" value="ZINC FINGER PROTEIN 4-LIKE"/>
    <property type="match status" value="1"/>
</dbReference>
<dbReference type="EMBL" id="JAGGNH010000009">
    <property type="protein sequence ID" value="KAJ0963637.1"/>
    <property type="molecule type" value="Genomic_DNA"/>
</dbReference>
<evidence type="ECO:0000256" key="4">
    <source>
        <dbReference type="ARBA" id="ARBA00022833"/>
    </source>
</evidence>
<dbReference type="Pfam" id="PF13912">
    <property type="entry name" value="zf-C2H2_6"/>
    <property type="match status" value="1"/>
</dbReference>
<reference evidence="9" key="2">
    <citation type="journal article" date="2022" name="Hortic Res">
        <title>The genome of Dioscorea zingiberensis sheds light on the biosynthesis, origin and evolution of the medicinally important diosgenin saponins.</title>
        <authorList>
            <person name="Li Y."/>
            <person name="Tan C."/>
            <person name="Li Z."/>
            <person name="Guo J."/>
            <person name="Li S."/>
            <person name="Chen X."/>
            <person name="Wang C."/>
            <person name="Dai X."/>
            <person name="Yang H."/>
            <person name="Song W."/>
            <person name="Hou L."/>
            <person name="Xu J."/>
            <person name="Tong Z."/>
            <person name="Xu A."/>
            <person name="Yuan X."/>
            <person name="Wang W."/>
            <person name="Yang Q."/>
            <person name="Chen L."/>
            <person name="Sun Z."/>
            <person name="Wang K."/>
            <person name="Pan B."/>
            <person name="Chen J."/>
            <person name="Bao Y."/>
            <person name="Liu F."/>
            <person name="Qi X."/>
            <person name="Gang D.R."/>
            <person name="Wen J."/>
            <person name="Li J."/>
        </authorList>
    </citation>
    <scope>NUCLEOTIDE SEQUENCE</scope>
    <source>
        <strain evidence="9">Dzin_1.0</strain>
    </source>
</reference>
<evidence type="ECO:0000313" key="9">
    <source>
        <dbReference type="EMBL" id="KAJ0963637.1"/>
    </source>
</evidence>
<evidence type="ECO:0000256" key="3">
    <source>
        <dbReference type="ARBA" id="ARBA00022771"/>
    </source>
</evidence>
<dbReference type="InterPro" id="IPR013087">
    <property type="entry name" value="Znf_C2H2_type"/>
</dbReference>
<keyword evidence="3 6" id="KW-0863">Zinc-finger</keyword>
<evidence type="ECO:0000256" key="5">
    <source>
        <dbReference type="ARBA" id="ARBA00023242"/>
    </source>
</evidence>
<keyword evidence="2" id="KW-0479">Metal-binding</keyword>
<feature type="region of interest" description="Disordered" evidence="7">
    <location>
        <begin position="173"/>
        <end position="196"/>
    </location>
</feature>
<dbReference type="PANTHER" id="PTHR47287">
    <property type="entry name" value="C2H2 AND C2HC ZINC FINGERS SUPERFAMILY PROTEIN"/>
    <property type="match status" value="1"/>
</dbReference>
<evidence type="ECO:0000313" key="10">
    <source>
        <dbReference type="Proteomes" id="UP001085076"/>
    </source>
</evidence>
<dbReference type="GO" id="GO:0005634">
    <property type="term" value="C:nucleus"/>
    <property type="evidence" value="ECO:0007669"/>
    <property type="project" value="UniProtKB-SubCell"/>
</dbReference>
<dbReference type="GO" id="GO:0009788">
    <property type="term" value="P:negative regulation of abscisic acid-activated signaling pathway"/>
    <property type="evidence" value="ECO:0007669"/>
    <property type="project" value="InterPro"/>
</dbReference>
<dbReference type="SUPFAM" id="SSF57667">
    <property type="entry name" value="beta-beta-alpha zinc fingers"/>
    <property type="match status" value="1"/>
</dbReference>
<evidence type="ECO:0000259" key="8">
    <source>
        <dbReference type="PROSITE" id="PS50157"/>
    </source>
</evidence>
<dbReference type="InterPro" id="IPR036236">
    <property type="entry name" value="Znf_C2H2_sf"/>
</dbReference>
<comment type="subcellular location">
    <subcellularLocation>
        <location evidence="1">Nucleus</location>
    </subcellularLocation>
</comment>
<name>A0A9D5BZ18_9LILI</name>
<feature type="compositionally biased region" description="Basic and acidic residues" evidence="7">
    <location>
        <begin position="173"/>
        <end position="183"/>
    </location>
</feature>
<keyword evidence="5" id="KW-0539">Nucleus</keyword>
<protein>
    <recommendedName>
        <fullName evidence="8">C2H2-type domain-containing protein</fullName>
    </recommendedName>
</protein>
<dbReference type="Gene3D" id="3.30.160.60">
    <property type="entry name" value="Classic Zinc Finger"/>
    <property type="match status" value="1"/>
</dbReference>
<evidence type="ECO:0000256" key="7">
    <source>
        <dbReference type="SAM" id="MobiDB-lite"/>
    </source>
</evidence>
<evidence type="ECO:0000256" key="2">
    <source>
        <dbReference type="ARBA" id="ARBA00022723"/>
    </source>
</evidence>
<dbReference type="PROSITE" id="PS50157">
    <property type="entry name" value="ZINC_FINGER_C2H2_2"/>
    <property type="match status" value="1"/>
</dbReference>
<sequence>MDEDMARMANGGEEEREGEVAVMRQQRLFTCKYCDRRFTSSQALGGHQNSHRKERAAMKEAASQHYGTPLLPTVPAYNSPILTSYMQSSFLSRSRRYQPYHHPLQTLAHPRFIPPPSGHPVLGSGPFGGYGPPQRNADAATVSMGSKFAGGPVLRRTLYDLRFEELVRARELADAKAEKKDKEQEEDGELDLSLHL</sequence>
<dbReference type="GO" id="GO:0008270">
    <property type="term" value="F:zinc ion binding"/>
    <property type="evidence" value="ECO:0007669"/>
    <property type="project" value="UniProtKB-KW"/>
</dbReference>